<dbReference type="OrthoDB" id="4236687at2"/>
<feature type="transmembrane region" description="Helical" evidence="1">
    <location>
        <begin position="37"/>
        <end position="55"/>
    </location>
</feature>
<dbReference type="EMBL" id="AP023440">
    <property type="protein sequence ID" value="BCL28966.1"/>
    <property type="molecule type" value="Genomic_DNA"/>
</dbReference>
<dbReference type="Proteomes" id="UP000516444">
    <property type="component" value="Chromosome"/>
</dbReference>
<organism evidence="2 3">
    <name type="scientific">Streptomyces aurantiacus</name>
    <dbReference type="NCBI Taxonomy" id="47760"/>
    <lineage>
        <taxon>Bacteria</taxon>
        <taxon>Bacillati</taxon>
        <taxon>Actinomycetota</taxon>
        <taxon>Actinomycetes</taxon>
        <taxon>Kitasatosporales</taxon>
        <taxon>Streptomycetaceae</taxon>
        <taxon>Streptomyces</taxon>
        <taxon>Streptomyces aurantiacus group</taxon>
    </lineage>
</organism>
<protein>
    <submittedName>
        <fullName evidence="2">Uncharacterized protein</fullName>
    </submittedName>
</protein>
<evidence type="ECO:0000313" key="3">
    <source>
        <dbReference type="Proteomes" id="UP000516444"/>
    </source>
</evidence>
<sequence>MSTPTGFKRRLAAELSAMATHPAPAQATRAPARRLRVPLTIAAVATAAVATAVVVPSLSGAGSSPAYAVAQESDGSLVMDLKHGDGMPGLEKQLRKMGVRAAILKGDKDCSTGKPPMVPGSSQREPVTYFDNDPGKARINPDRIRDGETLLIVAEFRKGDDAPFAVSDRLVPEVPTCSVGGIGTFVAHAR</sequence>
<accession>A0A7G1P597</accession>
<evidence type="ECO:0000313" key="2">
    <source>
        <dbReference type="EMBL" id="BCL28966.1"/>
    </source>
</evidence>
<dbReference type="KEGG" id="sgm:GCM10017557_38250"/>
<reference evidence="2 3" key="1">
    <citation type="journal article" date="2014" name="Int. J. Syst. Evol. Microbiol.">
        <title>Complete genome sequence of Corynebacterium casei LMG S-19264T (=DSM 44701T), isolated from a smear-ripened cheese.</title>
        <authorList>
            <consortium name="US DOE Joint Genome Institute (JGI-PGF)"/>
            <person name="Walter F."/>
            <person name="Albersmeier A."/>
            <person name="Kalinowski J."/>
            <person name="Ruckert C."/>
        </authorList>
    </citation>
    <scope>NUCLEOTIDE SEQUENCE [LARGE SCALE GENOMIC DNA]</scope>
    <source>
        <strain evidence="2 3">JCM 4677</strain>
    </source>
</reference>
<keyword evidence="1" id="KW-1133">Transmembrane helix</keyword>
<dbReference type="AlphaFoldDB" id="A0A7G1P597"/>
<keyword evidence="1" id="KW-0472">Membrane</keyword>
<name>A0A7G1P597_9ACTN</name>
<proteinExistence type="predicted"/>
<evidence type="ECO:0000256" key="1">
    <source>
        <dbReference type="SAM" id="Phobius"/>
    </source>
</evidence>
<gene>
    <name evidence="2" type="ORF">GCM10017557_38250</name>
</gene>
<keyword evidence="3" id="KW-1185">Reference proteome</keyword>
<keyword evidence="1" id="KW-0812">Transmembrane</keyword>
<dbReference type="RefSeq" id="WP_055507060.1">
    <property type="nucleotide sequence ID" value="NZ_AP023440.1"/>
</dbReference>